<dbReference type="PANTHER" id="PTHR19308:SF8">
    <property type="entry name" value="STAR-RELATED LIPID TRANSFER PROTEIN 7, MITOCHONDRIAL"/>
    <property type="match status" value="1"/>
</dbReference>
<dbReference type="KEGG" id="nai:NECAME_05367"/>
<keyword evidence="6" id="KW-0445">Lipid transport</keyword>
<comment type="subcellular location">
    <subcellularLocation>
        <location evidence="1">Cytoplasm</location>
    </subcellularLocation>
</comment>
<dbReference type="OrthoDB" id="1295045at2759"/>
<evidence type="ECO:0000256" key="3">
    <source>
        <dbReference type="ARBA" id="ARBA00022490"/>
    </source>
</evidence>
<dbReference type="STRING" id="51031.W2SHS2"/>
<evidence type="ECO:0000256" key="2">
    <source>
        <dbReference type="ARBA" id="ARBA00022448"/>
    </source>
</evidence>
<keyword evidence="4" id="KW-0597">Phosphoprotein</keyword>
<evidence type="ECO:0000256" key="11">
    <source>
        <dbReference type="ARBA" id="ARBA00079049"/>
    </source>
</evidence>
<feature type="non-terminal residue" evidence="13">
    <location>
        <position position="1"/>
    </location>
</feature>
<evidence type="ECO:0000313" key="13">
    <source>
        <dbReference type="EMBL" id="ETN69150.1"/>
    </source>
</evidence>
<dbReference type="InterPro" id="IPR051213">
    <property type="entry name" value="START_lipid_transfer"/>
</dbReference>
<evidence type="ECO:0000256" key="7">
    <source>
        <dbReference type="ARBA" id="ARBA00023121"/>
    </source>
</evidence>
<proteinExistence type="predicted"/>
<evidence type="ECO:0000259" key="12">
    <source>
        <dbReference type="PROSITE" id="PS50848"/>
    </source>
</evidence>
<reference evidence="14" key="1">
    <citation type="journal article" date="2014" name="Nat. Genet.">
        <title>Genome of the human hookworm Necator americanus.</title>
        <authorList>
            <person name="Tang Y.T."/>
            <person name="Gao X."/>
            <person name="Rosa B.A."/>
            <person name="Abubucker S."/>
            <person name="Hallsworth-Pepin K."/>
            <person name="Martin J."/>
            <person name="Tyagi R."/>
            <person name="Heizer E."/>
            <person name="Zhang X."/>
            <person name="Bhonagiri-Palsikar V."/>
            <person name="Minx P."/>
            <person name="Warren W.C."/>
            <person name="Wang Q."/>
            <person name="Zhan B."/>
            <person name="Hotez P.J."/>
            <person name="Sternberg P.W."/>
            <person name="Dougall A."/>
            <person name="Gaze S.T."/>
            <person name="Mulvenna J."/>
            <person name="Sotillo J."/>
            <person name="Ranganathan S."/>
            <person name="Rabelo E.M."/>
            <person name="Wilson R.K."/>
            <person name="Felgner P.L."/>
            <person name="Bethony J."/>
            <person name="Hawdon J.M."/>
            <person name="Gasser R.B."/>
            <person name="Loukas A."/>
            <person name="Mitreva M."/>
        </authorList>
    </citation>
    <scope>NUCLEOTIDE SEQUENCE [LARGE SCALE GENOMIC DNA]</scope>
</reference>
<dbReference type="PROSITE" id="PS50848">
    <property type="entry name" value="START"/>
    <property type="match status" value="1"/>
</dbReference>
<keyword evidence="7" id="KW-0446">Lipid-binding</keyword>
<dbReference type="SMART" id="SM00234">
    <property type="entry name" value="START"/>
    <property type="match status" value="1"/>
</dbReference>
<evidence type="ECO:0000256" key="9">
    <source>
        <dbReference type="ARBA" id="ARBA00069061"/>
    </source>
</evidence>
<evidence type="ECO:0000313" key="14">
    <source>
        <dbReference type="Proteomes" id="UP000053676"/>
    </source>
</evidence>
<name>W2SHS2_NECAM</name>
<feature type="domain" description="START" evidence="12">
    <location>
        <begin position="77"/>
        <end position="282"/>
    </location>
</feature>
<keyword evidence="3" id="KW-0963">Cytoplasm</keyword>
<evidence type="ECO:0000256" key="6">
    <source>
        <dbReference type="ARBA" id="ARBA00023055"/>
    </source>
</evidence>
<evidence type="ECO:0000256" key="8">
    <source>
        <dbReference type="ARBA" id="ARBA00063535"/>
    </source>
</evidence>
<dbReference type="EMBL" id="KI669162">
    <property type="protein sequence ID" value="ETN69150.1"/>
    <property type="molecule type" value="Genomic_DNA"/>
</dbReference>
<protein>
    <recommendedName>
        <fullName evidence="9">Phosphatidylcholine transfer protein</fullName>
    </recommendedName>
    <alternativeName>
        <fullName evidence="11">START domain-containing protein 2</fullName>
    </alternativeName>
    <alternativeName>
        <fullName evidence="10">StAR-related lipid transfer protein 2</fullName>
    </alternativeName>
</protein>
<dbReference type="GO" id="GO:0008289">
    <property type="term" value="F:lipid binding"/>
    <property type="evidence" value="ECO:0007669"/>
    <property type="project" value="UniProtKB-KW"/>
</dbReference>
<dbReference type="PANTHER" id="PTHR19308">
    <property type="entry name" value="PHOSPHATIDYLCHOLINE TRANSFER PROTEIN"/>
    <property type="match status" value="1"/>
</dbReference>
<dbReference type="OMA" id="PMYPREY"/>
<keyword evidence="2" id="KW-0813">Transport</keyword>
<comment type="subunit">
    <text evidence="8">Interacts with ACOT13/THEM2.</text>
</comment>
<organism evidence="13 14">
    <name type="scientific">Necator americanus</name>
    <name type="common">Human hookworm</name>
    <dbReference type="NCBI Taxonomy" id="51031"/>
    <lineage>
        <taxon>Eukaryota</taxon>
        <taxon>Metazoa</taxon>
        <taxon>Ecdysozoa</taxon>
        <taxon>Nematoda</taxon>
        <taxon>Chromadorea</taxon>
        <taxon>Rhabditida</taxon>
        <taxon>Rhabditina</taxon>
        <taxon>Rhabditomorpha</taxon>
        <taxon>Strongyloidea</taxon>
        <taxon>Ancylostomatidae</taxon>
        <taxon>Bunostominae</taxon>
        <taxon>Necator</taxon>
    </lineage>
</organism>
<dbReference type="SUPFAM" id="SSF55961">
    <property type="entry name" value="Bet v1-like"/>
    <property type="match status" value="1"/>
</dbReference>
<evidence type="ECO:0000256" key="10">
    <source>
        <dbReference type="ARBA" id="ARBA00077188"/>
    </source>
</evidence>
<sequence>LFNRSNSLRRQLWYCGRRHHQYHHQKSGRWWWDKRILLALTSAAGFSFADHGIPDERFEKARHLAEEFDNGKDEGHGWETLVEEEDLKVYRRLIPGPFEMYEYKCVGTYYDITPSSFLDVQNDLKYRKKWDSNVMTLELLKEEDEHELIRWVQKYPYPLYPREYVYARRTWVSDDCHVVVVDSEVVPSHLVSGSPKNVRVSTYTSRMAVRSHKEFDDCGLGKFFFQQTFPMNRNDIYSCYFILTYFDNPEANIPRSVYNWIVNHGGPYFLQQVYEAACEMEETGRRLTWTSERMQRNRERLQKLSAAKTAPVLLVDTLADEEGKVNEDELEDAAPVISKAQKFTFAALDNLPTEAYVTV</sequence>
<dbReference type="GO" id="GO:0006869">
    <property type="term" value="P:lipid transport"/>
    <property type="evidence" value="ECO:0007669"/>
    <property type="project" value="UniProtKB-KW"/>
</dbReference>
<evidence type="ECO:0000256" key="5">
    <source>
        <dbReference type="ARBA" id="ARBA00022990"/>
    </source>
</evidence>
<evidence type="ECO:0000256" key="4">
    <source>
        <dbReference type="ARBA" id="ARBA00022553"/>
    </source>
</evidence>
<dbReference type="Pfam" id="PF01852">
    <property type="entry name" value="START"/>
    <property type="match status" value="1"/>
</dbReference>
<dbReference type="InterPro" id="IPR002913">
    <property type="entry name" value="START_lipid-bd_dom"/>
</dbReference>
<dbReference type="FunFam" id="3.30.530.20:FF:000017">
    <property type="entry name" value="Phosphatidylcholine transfer protein, putative"/>
    <property type="match status" value="1"/>
</dbReference>
<dbReference type="InterPro" id="IPR023393">
    <property type="entry name" value="START-like_dom_sf"/>
</dbReference>
<accession>W2SHS2</accession>
<dbReference type="AlphaFoldDB" id="W2SHS2"/>
<dbReference type="Proteomes" id="UP000053676">
    <property type="component" value="Unassembled WGS sequence"/>
</dbReference>
<dbReference type="Gene3D" id="3.30.530.20">
    <property type="match status" value="1"/>
</dbReference>
<evidence type="ECO:0000256" key="1">
    <source>
        <dbReference type="ARBA" id="ARBA00004496"/>
    </source>
</evidence>
<dbReference type="GO" id="GO:0005829">
    <property type="term" value="C:cytosol"/>
    <property type="evidence" value="ECO:0007669"/>
    <property type="project" value="UniProtKB-ARBA"/>
</dbReference>
<keyword evidence="14" id="KW-1185">Reference proteome</keyword>
<keyword evidence="5" id="KW-0007">Acetylation</keyword>
<gene>
    <name evidence="13" type="ORF">NECAME_05367</name>
</gene>